<dbReference type="PANTHER" id="PTHR38593:SF1">
    <property type="entry name" value="BLR2558 PROTEIN"/>
    <property type="match status" value="1"/>
</dbReference>
<dbReference type="Pfam" id="PF13628">
    <property type="entry name" value="DUF4142"/>
    <property type="match status" value="1"/>
</dbReference>
<name>A0ABU8I7D7_9SPHI</name>
<evidence type="ECO:0000259" key="2">
    <source>
        <dbReference type="Pfam" id="PF13628"/>
    </source>
</evidence>
<keyword evidence="1" id="KW-0175">Coiled coil</keyword>
<feature type="coiled-coil region" evidence="1">
    <location>
        <begin position="86"/>
        <end position="117"/>
    </location>
</feature>
<dbReference type="Proteomes" id="UP001363035">
    <property type="component" value="Unassembled WGS sequence"/>
</dbReference>
<dbReference type="EMBL" id="JAYLLN010000024">
    <property type="protein sequence ID" value="MEI5985354.1"/>
    <property type="molecule type" value="Genomic_DNA"/>
</dbReference>
<evidence type="ECO:0000313" key="3">
    <source>
        <dbReference type="EMBL" id="MEI5985354.1"/>
    </source>
</evidence>
<evidence type="ECO:0000313" key="4">
    <source>
        <dbReference type="Proteomes" id="UP001363035"/>
    </source>
</evidence>
<dbReference type="InterPro" id="IPR025419">
    <property type="entry name" value="DUF4142"/>
</dbReference>
<dbReference type="RefSeq" id="WP_180268426.1">
    <property type="nucleotide sequence ID" value="NZ_JAYLLN010000024.1"/>
</dbReference>
<feature type="domain" description="DUF4142" evidence="2">
    <location>
        <begin position="27"/>
        <end position="158"/>
    </location>
</feature>
<keyword evidence="4" id="KW-1185">Reference proteome</keyword>
<organism evidence="3 4">
    <name type="scientific">Sphingobacterium tenebrionis</name>
    <dbReference type="NCBI Taxonomy" id="3111775"/>
    <lineage>
        <taxon>Bacteria</taxon>
        <taxon>Pseudomonadati</taxon>
        <taxon>Bacteroidota</taxon>
        <taxon>Sphingobacteriia</taxon>
        <taxon>Sphingobacteriales</taxon>
        <taxon>Sphingobacteriaceae</taxon>
        <taxon>Sphingobacterium</taxon>
    </lineage>
</organism>
<accession>A0ABU8I7D7</accession>
<dbReference type="PANTHER" id="PTHR38593">
    <property type="entry name" value="BLR2558 PROTEIN"/>
    <property type="match status" value="1"/>
</dbReference>
<sequence length="166" mass="18908">MKKYLVGIVMVLGILTIMAFKQIDATLDFVNKASMANRFEIAAANQALTLSSNEGIKKFAQQMIDEHQTILDELAAYAKSKDLMVIDNLDDKHQEKLDSLKNETDNYDQRFKQAMVKSHEKAIKLFTDASNDKAITDSTFREWAGSKIGLLNDHLEKRKRFPMVVH</sequence>
<gene>
    <name evidence="3" type="ORF">VJ786_10620</name>
</gene>
<protein>
    <submittedName>
        <fullName evidence="3">DUF4142 domain-containing protein</fullName>
    </submittedName>
</protein>
<proteinExistence type="predicted"/>
<dbReference type="Gene3D" id="1.20.1260.10">
    <property type="match status" value="1"/>
</dbReference>
<comment type="caution">
    <text evidence="3">The sequence shown here is derived from an EMBL/GenBank/DDBJ whole genome shotgun (WGS) entry which is preliminary data.</text>
</comment>
<evidence type="ECO:0000256" key="1">
    <source>
        <dbReference type="SAM" id="Coils"/>
    </source>
</evidence>
<reference evidence="3 4" key="1">
    <citation type="submission" date="2024-01" db="EMBL/GenBank/DDBJ databases">
        <title>Sphingobacterium tenebrionis sp. nov., a novel endophyte isolated from tenebrio molitor intestines.</title>
        <authorList>
            <person name="Zhang C."/>
        </authorList>
    </citation>
    <scope>NUCLEOTIDE SEQUENCE [LARGE SCALE GENOMIC DNA]</scope>
    <source>
        <strain evidence="3 4">PU5-4</strain>
    </source>
</reference>
<dbReference type="InterPro" id="IPR012347">
    <property type="entry name" value="Ferritin-like"/>
</dbReference>